<proteinExistence type="predicted"/>
<dbReference type="EMBL" id="UINC01002280">
    <property type="protein sequence ID" value="SUZ94947.1"/>
    <property type="molecule type" value="Genomic_DNA"/>
</dbReference>
<feature type="compositionally biased region" description="Basic and acidic residues" evidence="1">
    <location>
        <begin position="1"/>
        <end position="12"/>
    </location>
</feature>
<protein>
    <submittedName>
        <fullName evidence="2">Uncharacterized protein</fullName>
    </submittedName>
</protein>
<feature type="compositionally biased region" description="Polar residues" evidence="1">
    <location>
        <begin position="13"/>
        <end position="26"/>
    </location>
</feature>
<accession>A0A381RY86</accession>
<name>A0A381RY86_9ZZZZ</name>
<gene>
    <name evidence="2" type="ORF">METZ01_LOCUS47801</name>
</gene>
<feature type="region of interest" description="Disordered" evidence="1">
    <location>
        <begin position="1"/>
        <end position="26"/>
    </location>
</feature>
<evidence type="ECO:0000256" key="1">
    <source>
        <dbReference type="SAM" id="MobiDB-lite"/>
    </source>
</evidence>
<dbReference type="AlphaFoldDB" id="A0A381RY86"/>
<reference evidence="2" key="1">
    <citation type="submission" date="2018-05" db="EMBL/GenBank/DDBJ databases">
        <authorList>
            <person name="Lanie J.A."/>
            <person name="Ng W.-L."/>
            <person name="Kazmierczak K.M."/>
            <person name="Andrzejewski T.M."/>
            <person name="Davidsen T.M."/>
            <person name="Wayne K.J."/>
            <person name="Tettelin H."/>
            <person name="Glass J.I."/>
            <person name="Rusch D."/>
            <person name="Podicherti R."/>
            <person name="Tsui H.-C.T."/>
            <person name="Winkler M.E."/>
        </authorList>
    </citation>
    <scope>NUCLEOTIDE SEQUENCE</scope>
</reference>
<sequence length="26" mass="3036">MLQEDTEVHSVKTENIFSQRTNQTTV</sequence>
<evidence type="ECO:0000313" key="2">
    <source>
        <dbReference type="EMBL" id="SUZ94947.1"/>
    </source>
</evidence>
<organism evidence="2">
    <name type="scientific">marine metagenome</name>
    <dbReference type="NCBI Taxonomy" id="408172"/>
    <lineage>
        <taxon>unclassified sequences</taxon>
        <taxon>metagenomes</taxon>
        <taxon>ecological metagenomes</taxon>
    </lineage>
</organism>